<dbReference type="OrthoDB" id="72772at2759"/>
<dbReference type="GO" id="GO:0035493">
    <property type="term" value="P:SNARE complex assembly"/>
    <property type="evidence" value="ECO:0007669"/>
    <property type="project" value="TreeGrafter"/>
</dbReference>
<evidence type="ECO:0000256" key="1">
    <source>
        <dbReference type="ARBA" id="ARBA00023054"/>
    </source>
</evidence>
<feature type="non-terminal residue" evidence="2">
    <location>
        <position position="1"/>
    </location>
</feature>
<proteinExistence type="predicted"/>
<dbReference type="GO" id="GO:0034272">
    <property type="term" value="C:phosphatidylinositol 3-kinase complex, class III, type II"/>
    <property type="evidence" value="ECO:0007669"/>
    <property type="project" value="InterPro"/>
</dbReference>
<comment type="caution">
    <text evidence="2">The sequence shown here is derived from an EMBL/GenBank/DDBJ whole genome shotgun (WGS) entry which is preliminary data.</text>
</comment>
<dbReference type="Proteomes" id="UP000749559">
    <property type="component" value="Unassembled WGS sequence"/>
</dbReference>
<dbReference type="InterPro" id="IPR040939">
    <property type="entry name" value="Vps38"/>
</dbReference>
<sequence length="452" mass="51960">MSGGATRVRHVNLVTQQRRLRHVRGIAARNLDLGHVQKITGEPIPNIKNFFTLHLDDSSPAFYTSERIQGSQNPTWKSLELGRLRDSVNTSASHLIIKVWSEVKDVTLHLVLEWKVHLSGLVYLGDQLHSESQSYPVNSLVFGMFDGYYGAPSGTEEPELDISQCSLEVENNVCRTSYNTSSLSRIQMVLRAITQTQASVKRVRSNIEDKLLLSQANEEKTANRELYLLKVHQLRSDLEWRTMHLQSLKEQYEQRQSTNHQRDVAVRNKNESLQRDKDRLHDKKKAYFDTRESFLKSNAQLAVRRKQLVSELAFIYPIIETPNVGYTICGVKLPHSENFAGQDEMMVSVALGYSAHMVQMIAEFIDTPLRYAIEHRVSRSRIRDHIIDKLLDKDRDFPLYSKGKDKFQFNYGVFLLNKDIAQLRYACGLSTPDLRTTLPNIKSLLEYRLGVK</sequence>
<organism evidence="2 3">
    <name type="scientific">Owenia fusiformis</name>
    <name type="common">Polychaete worm</name>
    <dbReference type="NCBI Taxonomy" id="6347"/>
    <lineage>
        <taxon>Eukaryota</taxon>
        <taxon>Metazoa</taxon>
        <taxon>Spiralia</taxon>
        <taxon>Lophotrochozoa</taxon>
        <taxon>Annelida</taxon>
        <taxon>Polychaeta</taxon>
        <taxon>Sedentaria</taxon>
        <taxon>Canalipalpata</taxon>
        <taxon>Sabellida</taxon>
        <taxon>Oweniida</taxon>
        <taxon>Oweniidae</taxon>
        <taxon>Owenia</taxon>
    </lineage>
</organism>
<dbReference type="GO" id="GO:0005768">
    <property type="term" value="C:endosome"/>
    <property type="evidence" value="ECO:0007669"/>
    <property type="project" value="TreeGrafter"/>
</dbReference>
<name>A0A8S4NP08_OWEFU</name>
<dbReference type="GO" id="GO:0000149">
    <property type="term" value="F:SNARE binding"/>
    <property type="evidence" value="ECO:0007669"/>
    <property type="project" value="TreeGrafter"/>
</dbReference>
<dbReference type="GO" id="GO:0000323">
    <property type="term" value="C:lytic vacuole"/>
    <property type="evidence" value="ECO:0007669"/>
    <property type="project" value="TreeGrafter"/>
</dbReference>
<evidence type="ECO:0000313" key="3">
    <source>
        <dbReference type="Proteomes" id="UP000749559"/>
    </source>
</evidence>
<keyword evidence="1" id="KW-0175">Coiled coil</keyword>
<evidence type="ECO:0000313" key="2">
    <source>
        <dbReference type="EMBL" id="CAH1782040.1"/>
    </source>
</evidence>
<keyword evidence="3" id="KW-1185">Reference proteome</keyword>
<protein>
    <recommendedName>
        <fullName evidence="4">UV radiation resistance-associated gene protein</fullName>
    </recommendedName>
</protein>
<dbReference type="Pfam" id="PF17649">
    <property type="entry name" value="VPS38"/>
    <property type="match status" value="1"/>
</dbReference>
<accession>A0A8S4NP08</accession>
<gene>
    <name evidence="2" type="ORF">OFUS_LOCUS8527</name>
</gene>
<dbReference type="AlphaFoldDB" id="A0A8S4NP08"/>
<dbReference type="EMBL" id="CAIIXF020000004">
    <property type="protein sequence ID" value="CAH1782040.1"/>
    <property type="molecule type" value="Genomic_DNA"/>
</dbReference>
<reference evidence="2" key="1">
    <citation type="submission" date="2022-03" db="EMBL/GenBank/DDBJ databases">
        <authorList>
            <person name="Martin C."/>
        </authorList>
    </citation>
    <scope>NUCLEOTIDE SEQUENCE</scope>
</reference>
<dbReference type="PANTHER" id="PTHR15157">
    <property type="entry name" value="UV RADIATION RESISTANCE-ASSOCIATED GENE PROTEIN"/>
    <property type="match status" value="1"/>
</dbReference>
<evidence type="ECO:0008006" key="4">
    <source>
        <dbReference type="Google" id="ProtNLM"/>
    </source>
</evidence>
<dbReference type="PANTHER" id="PTHR15157:SF5">
    <property type="entry name" value="UV RADIATION RESISTANCE-ASSOCIATED GENE PROTEIN"/>
    <property type="match status" value="1"/>
</dbReference>